<comment type="caution">
    <text evidence="3">The sequence shown here is derived from an EMBL/GenBank/DDBJ whole genome shotgun (WGS) entry which is preliminary data.</text>
</comment>
<protein>
    <submittedName>
        <fullName evidence="3">DAK2 domain-containing protein</fullName>
    </submittedName>
</protein>
<dbReference type="SMART" id="SM01121">
    <property type="entry name" value="Dak1_2"/>
    <property type="match status" value="1"/>
</dbReference>
<dbReference type="Proteomes" id="UP000597877">
    <property type="component" value="Unassembled WGS sequence"/>
</dbReference>
<dbReference type="EMBL" id="JACOOZ010000003">
    <property type="protein sequence ID" value="MBC5667508.1"/>
    <property type="molecule type" value="Genomic_DNA"/>
</dbReference>
<accession>A0ABR7F1P0</accession>
<dbReference type="InterPro" id="IPR019986">
    <property type="entry name" value="YloV-like"/>
</dbReference>
<dbReference type="SUPFAM" id="SSF101473">
    <property type="entry name" value="DhaL-like"/>
    <property type="match status" value="1"/>
</dbReference>
<keyword evidence="1" id="KW-0175">Coiled coil</keyword>
<dbReference type="Gene3D" id="1.25.40.340">
    <property type="match status" value="1"/>
</dbReference>
<dbReference type="PANTHER" id="PTHR33434:SF4">
    <property type="entry name" value="PHOSPHATASE PROTEIN"/>
    <property type="match status" value="1"/>
</dbReference>
<keyword evidence="4" id="KW-1185">Reference proteome</keyword>
<evidence type="ECO:0000256" key="1">
    <source>
        <dbReference type="SAM" id="Coils"/>
    </source>
</evidence>
<dbReference type="InterPro" id="IPR050270">
    <property type="entry name" value="DegV_domain_contain"/>
</dbReference>
<dbReference type="InterPro" id="IPR048394">
    <property type="entry name" value="FakA-like_M"/>
</dbReference>
<organism evidence="3 4">
    <name type="scientific">Eubacterium segne</name>
    <dbReference type="NCBI Taxonomy" id="2763045"/>
    <lineage>
        <taxon>Bacteria</taxon>
        <taxon>Bacillati</taxon>
        <taxon>Bacillota</taxon>
        <taxon>Clostridia</taxon>
        <taxon>Eubacteriales</taxon>
        <taxon>Eubacteriaceae</taxon>
        <taxon>Eubacterium</taxon>
    </lineage>
</organism>
<dbReference type="InterPro" id="IPR036117">
    <property type="entry name" value="DhaL_dom_sf"/>
</dbReference>
<dbReference type="PANTHER" id="PTHR33434">
    <property type="entry name" value="DEGV DOMAIN-CONTAINING PROTEIN DR_1986-RELATED"/>
    <property type="match status" value="1"/>
</dbReference>
<dbReference type="InterPro" id="IPR004007">
    <property type="entry name" value="DhaL_dom"/>
</dbReference>
<dbReference type="Pfam" id="PF21645">
    <property type="entry name" value="FakA-like_M"/>
    <property type="match status" value="1"/>
</dbReference>
<feature type="domain" description="DhaL" evidence="2">
    <location>
        <begin position="1"/>
        <end position="188"/>
    </location>
</feature>
<dbReference type="Pfam" id="PF02734">
    <property type="entry name" value="Dak2"/>
    <property type="match status" value="1"/>
</dbReference>
<gene>
    <name evidence="3" type="ORF">H8S00_05870</name>
</gene>
<name>A0ABR7F1P0_9FIRM</name>
<dbReference type="PROSITE" id="PS51480">
    <property type="entry name" value="DHAL"/>
    <property type="match status" value="1"/>
</dbReference>
<proteinExistence type="predicted"/>
<dbReference type="SMART" id="SM01120">
    <property type="entry name" value="Dak2"/>
    <property type="match status" value="1"/>
</dbReference>
<reference evidence="3 4" key="1">
    <citation type="submission" date="2020-08" db="EMBL/GenBank/DDBJ databases">
        <title>Genome public.</title>
        <authorList>
            <person name="Liu C."/>
            <person name="Sun Q."/>
        </authorList>
    </citation>
    <scope>NUCLEOTIDE SEQUENCE [LARGE SCALE GENOMIC DNA]</scope>
    <source>
        <strain evidence="3 4">BX4</strain>
    </source>
</reference>
<evidence type="ECO:0000259" key="2">
    <source>
        <dbReference type="PROSITE" id="PS51480"/>
    </source>
</evidence>
<sequence>MFIAGAKNLEAKKEWINELNVFPVPDGDTGTNMTLTIMSAAKEVGGITEPTMENMAKAISTGSLRGARGNSGVILSQLFRGFTREIKKYEEINTEVLSRACVKAVETAYKAVMKPKEGTILTVAKGMADKACEMLGETDDLAVVIDEIIKHGDYVLSQTPEMLPVLKQAGVVDSGGQGLMTVLKGAYDAFLGKEVDYTLDEVSAPSGINKDDIPMEEADIKFGYCTEFIINLDKPMSDETEKSFKEFLESIGDSIVLVADDEIVKVHVHTNQPGEAFTRALTYGSLSRMKIDNMREEHHERLIKNAEKLAEQQKAEEEKKKTDEPKKKYGFIAVSVGEGLDEIFKGLNVDYIISGGQTMNPSTEDILNAVEKVNAETIFVLPNNKNIILAANQAESLVEDKNVIVIPSKTIPQGISAMIGFVEDNSAEDNKEAMTDSMSYVKTGEITYAVRDTVIDDKEIREGNIMGIGDEGILSVGDDITATTVDMIKKMQDEDSEIVSIYYGEGVTEDEAQTLASKLSEELPDLEVEVYSGGQPVYYYIASVE</sequence>
<feature type="coiled-coil region" evidence="1">
    <location>
        <begin position="296"/>
        <end position="323"/>
    </location>
</feature>
<dbReference type="InterPro" id="IPR033470">
    <property type="entry name" value="FakA-like_C"/>
</dbReference>
<evidence type="ECO:0000313" key="3">
    <source>
        <dbReference type="EMBL" id="MBC5667508.1"/>
    </source>
</evidence>
<dbReference type="NCBIfam" id="TIGR03599">
    <property type="entry name" value="YloV"/>
    <property type="match status" value="1"/>
</dbReference>
<dbReference type="Pfam" id="PF13684">
    <property type="entry name" value="FakA-like_C"/>
    <property type="match status" value="1"/>
</dbReference>
<evidence type="ECO:0000313" key="4">
    <source>
        <dbReference type="Proteomes" id="UP000597877"/>
    </source>
</evidence>